<reference evidence="1" key="1">
    <citation type="submission" date="2021-02" db="EMBL/GenBank/DDBJ databases">
        <authorList>
            <consortium name="DOE Joint Genome Institute"/>
            <person name="Ahrendt S."/>
            <person name="Looney B.P."/>
            <person name="Miyauchi S."/>
            <person name="Morin E."/>
            <person name="Drula E."/>
            <person name="Courty P.E."/>
            <person name="Chicoki N."/>
            <person name="Fauchery L."/>
            <person name="Kohler A."/>
            <person name="Kuo A."/>
            <person name="Labutti K."/>
            <person name="Pangilinan J."/>
            <person name="Lipzen A."/>
            <person name="Riley R."/>
            <person name="Andreopoulos W."/>
            <person name="He G."/>
            <person name="Johnson J."/>
            <person name="Barry K.W."/>
            <person name="Grigoriev I.V."/>
            <person name="Nagy L."/>
            <person name="Hibbett D."/>
            <person name="Henrissat B."/>
            <person name="Matheny P.B."/>
            <person name="Labbe J."/>
            <person name="Martin F."/>
        </authorList>
    </citation>
    <scope>NUCLEOTIDE SEQUENCE</scope>
    <source>
        <strain evidence="1">FP105234-sp</strain>
    </source>
</reference>
<protein>
    <submittedName>
        <fullName evidence="1">Uncharacterized protein</fullName>
    </submittedName>
</protein>
<dbReference type="EMBL" id="MU275978">
    <property type="protein sequence ID" value="KAI0044575.1"/>
    <property type="molecule type" value="Genomic_DNA"/>
</dbReference>
<proteinExistence type="predicted"/>
<evidence type="ECO:0000313" key="1">
    <source>
        <dbReference type="EMBL" id="KAI0044575.1"/>
    </source>
</evidence>
<organism evidence="1 2">
    <name type="scientific">Auriscalpium vulgare</name>
    <dbReference type="NCBI Taxonomy" id="40419"/>
    <lineage>
        <taxon>Eukaryota</taxon>
        <taxon>Fungi</taxon>
        <taxon>Dikarya</taxon>
        <taxon>Basidiomycota</taxon>
        <taxon>Agaricomycotina</taxon>
        <taxon>Agaricomycetes</taxon>
        <taxon>Russulales</taxon>
        <taxon>Auriscalpiaceae</taxon>
        <taxon>Auriscalpium</taxon>
    </lineage>
</organism>
<gene>
    <name evidence="1" type="ORF">FA95DRAFT_247373</name>
</gene>
<accession>A0ACB8RKW6</accession>
<comment type="caution">
    <text evidence="1">The sequence shown here is derived from an EMBL/GenBank/DDBJ whole genome shotgun (WGS) entry which is preliminary data.</text>
</comment>
<name>A0ACB8RKW6_9AGAM</name>
<keyword evidence="2" id="KW-1185">Reference proteome</keyword>
<sequence>MEDMQRLLRVQPSTVIAAARRGSFPAIKALSTNSIDVIPEAHQPEVLAFFCAHIRKTPIRPKTHPYDIVQCFFGLSILIERPNLRHLPDVMEAYPKMVKWFIYFVGEVSRGLPLGDKGAMSAYMHIIYVLVKDPELRPRILETADSTRIAIIMWLATDDETVLPVYPGVVKAFALLLHYSPETITNLLLSSTGANMDLIALHAVIPLRFALKTHPHPHDGFFHSYVWLIEEFSTPGPAAPFVPAMLEGGAASFITRTLLRFSRRDVAVEGPHEIVGACLRTLRHLVETGTGIAWVAQSVRTGLLAALVNIAPSLHTLDQYAHDAYMALIQDIIPRYLLFRPVIKAVALAFAELANGPNFSRPFPRLFADSWAALKKIAQERIADKQTFSMLRCANCTRKDSKYAFRRCSRCRMSHYCSVGCQEADWRNVHKVRCLQWSPPTGTAQFLTGASVALTNFSPARRRRQRPRAAVPAHLAPVE</sequence>
<dbReference type="Proteomes" id="UP000814033">
    <property type="component" value="Unassembled WGS sequence"/>
</dbReference>
<evidence type="ECO:0000313" key="2">
    <source>
        <dbReference type="Proteomes" id="UP000814033"/>
    </source>
</evidence>
<reference evidence="1" key="2">
    <citation type="journal article" date="2022" name="New Phytol.">
        <title>Evolutionary transition to the ectomycorrhizal habit in the genomes of a hyperdiverse lineage of mushroom-forming fungi.</title>
        <authorList>
            <person name="Looney B."/>
            <person name="Miyauchi S."/>
            <person name="Morin E."/>
            <person name="Drula E."/>
            <person name="Courty P.E."/>
            <person name="Kohler A."/>
            <person name="Kuo A."/>
            <person name="LaButti K."/>
            <person name="Pangilinan J."/>
            <person name="Lipzen A."/>
            <person name="Riley R."/>
            <person name="Andreopoulos W."/>
            <person name="He G."/>
            <person name="Johnson J."/>
            <person name="Nolan M."/>
            <person name="Tritt A."/>
            <person name="Barry K.W."/>
            <person name="Grigoriev I.V."/>
            <person name="Nagy L.G."/>
            <person name="Hibbett D."/>
            <person name="Henrissat B."/>
            <person name="Matheny P.B."/>
            <person name="Labbe J."/>
            <person name="Martin F.M."/>
        </authorList>
    </citation>
    <scope>NUCLEOTIDE SEQUENCE</scope>
    <source>
        <strain evidence="1">FP105234-sp</strain>
    </source>
</reference>